<dbReference type="OrthoDB" id="4375981at2"/>
<organism evidence="3 4">
    <name type="scientific">Nocardia stercoris</name>
    <dbReference type="NCBI Taxonomy" id="2483361"/>
    <lineage>
        <taxon>Bacteria</taxon>
        <taxon>Bacillati</taxon>
        <taxon>Actinomycetota</taxon>
        <taxon>Actinomycetes</taxon>
        <taxon>Mycobacteriales</taxon>
        <taxon>Nocardiaceae</taxon>
        <taxon>Nocardia</taxon>
    </lineage>
</organism>
<accession>A0A3M2LB10</accession>
<dbReference type="InterPro" id="IPR058333">
    <property type="entry name" value="DUF8020"/>
</dbReference>
<name>A0A3M2LB10_9NOCA</name>
<evidence type="ECO:0000313" key="4">
    <source>
        <dbReference type="Proteomes" id="UP000279275"/>
    </source>
</evidence>
<sequence>MQIKKYAATAALSIATIGVAAGTAHADPATDAPARAVSYQAEATDTSLTYSVDGGTLAVEDGKLEVKNDQGVVVAGTPLTVQVDDVAFPIDAQVDGNTAVLTPQIDLDHASLAADVDLPFQDQAPWKTPYDREVAAFTRFKDTVGTGATIGTALGGLTGAAIGCAVGAAGAGTATGILGAIAGSAVGAVPAGAAGGFGGCLVGAAATGFIGTFLGQIVITVPVAIGAAIQYVTTITEPFNPPAPAK</sequence>
<dbReference type="EMBL" id="RFFH01000002">
    <property type="protein sequence ID" value="RMI34236.1"/>
    <property type="molecule type" value="Genomic_DNA"/>
</dbReference>
<protein>
    <recommendedName>
        <fullName evidence="2">DUF8020 domain-containing protein</fullName>
    </recommendedName>
</protein>
<feature type="domain" description="DUF8020" evidence="2">
    <location>
        <begin position="36"/>
        <end position="104"/>
    </location>
</feature>
<dbReference type="RefSeq" id="WP_122187159.1">
    <property type="nucleotide sequence ID" value="NZ_RFFH01000002.1"/>
</dbReference>
<keyword evidence="1" id="KW-0732">Signal</keyword>
<evidence type="ECO:0000313" key="3">
    <source>
        <dbReference type="EMBL" id="RMI34236.1"/>
    </source>
</evidence>
<comment type="caution">
    <text evidence="3">The sequence shown here is derived from an EMBL/GenBank/DDBJ whole genome shotgun (WGS) entry which is preliminary data.</text>
</comment>
<gene>
    <name evidence="3" type="ORF">EBN03_07435</name>
</gene>
<dbReference type="Proteomes" id="UP000279275">
    <property type="component" value="Unassembled WGS sequence"/>
</dbReference>
<keyword evidence="4" id="KW-1185">Reference proteome</keyword>
<feature type="chain" id="PRO_5018060484" description="DUF8020 domain-containing protein" evidence="1">
    <location>
        <begin position="27"/>
        <end position="246"/>
    </location>
</feature>
<dbReference type="AlphaFoldDB" id="A0A3M2LB10"/>
<feature type="signal peptide" evidence="1">
    <location>
        <begin position="1"/>
        <end position="26"/>
    </location>
</feature>
<reference evidence="3 4" key="1">
    <citation type="submission" date="2018-10" db="EMBL/GenBank/DDBJ databases">
        <title>Isolation from cow dung.</title>
        <authorList>
            <person name="Ling L."/>
        </authorList>
    </citation>
    <scope>NUCLEOTIDE SEQUENCE [LARGE SCALE GENOMIC DNA]</scope>
    <source>
        <strain evidence="3 4">NEAU-LL90</strain>
    </source>
</reference>
<evidence type="ECO:0000256" key="1">
    <source>
        <dbReference type="SAM" id="SignalP"/>
    </source>
</evidence>
<evidence type="ECO:0000259" key="2">
    <source>
        <dbReference type="Pfam" id="PF26059"/>
    </source>
</evidence>
<dbReference type="Pfam" id="PF26059">
    <property type="entry name" value="DUF8020"/>
    <property type="match status" value="1"/>
</dbReference>
<proteinExistence type="predicted"/>